<evidence type="ECO:0000313" key="2">
    <source>
        <dbReference type="Proteomes" id="UP000198854"/>
    </source>
</evidence>
<sequence length="161" mass="18877">MSQISHNLDSDALMKSQVYREATQKAETGKVRIYALKRKFVDEQYDVPEEAKQVLYYSLAIGHHLGVVDCLEVEIEASRTEYQDWIELLEPQSRAYQKMHGFFTFGEITVYPDHIHMLACAFAKVDKARMSDKQRAMTDKFIEVLTAIYHEQTMYLMIRDR</sequence>
<dbReference type="InterPro" id="IPR010005">
    <property type="entry name" value="Formate_DH_maturation_HycH"/>
</dbReference>
<dbReference type="AlphaFoldDB" id="A0A1G8CR81"/>
<name>A0A1G8CR81_9VIBR</name>
<accession>A0A1G8CR81</accession>
<dbReference type="Proteomes" id="UP000198854">
    <property type="component" value="Unassembled WGS sequence"/>
</dbReference>
<dbReference type="GO" id="GO:0016829">
    <property type="term" value="F:lyase activity"/>
    <property type="evidence" value="ECO:0007669"/>
    <property type="project" value="UniProtKB-KW"/>
</dbReference>
<gene>
    <name evidence="1" type="ORF">SAMN04488136_11735</name>
</gene>
<proteinExistence type="predicted"/>
<organism evidence="1 2">
    <name type="scientific">Vibrio xiamenensis</name>
    <dbReference type="NCBI Taxonomy" id="861298"/>
    <lineage>
        <taxon>Bacteria</taxon>
        <taxon>Pseudomonadati</taxon>
        <taxon>Pseudomonadota</taxon>
        <taxon>Gammaproteobacteria</taxon>
        <taxon>Vibrionales</taxon>
        <taxon>Vibrionaceae</taxon>
        <taxon>Vibrio</taxon>
    </lineage>
</organism>
<dbReference type="EMBL" id="FNDD01000017">
    <property type="protein sequence ID" value="SDH47985.1"/>
    <property type="molecule type" value="Genomic_DNA"/>
</dbReference>
<dbReference type="NCBIfam" id="NF011664">
    <property type="entry name" value="PRK15084.1"/>
    <property type="match status" value="1"/>
</dbReference>
<dbReference type="Pfam" id="PF07450">
    <property type="entry name" value="HycH"/>
    <property type="match status" value="1"/>
</dbReference>
<dbReference type="RefSeq" id="WP_093275254.1">
    <property type="nucleotide sequence ID" value="NZ_FNDD01000017.1"/>
</dbReference>
<dbReference type="OrthoDB" id="3173483at2"/>
<protein>
    <submittedName>
        <fullName evidence="1">Formate hydrogenlyase maturation protein HycH</fullName>
    </submittedName>
</protein>
<dbReference type="STRING" id="861298.SAMN04488136_11735"/>
<reference evidence="1 2" key="1">
    <citation type="submission" date="2016-10" db="EMBL/GenBank/DDBJ databases">
        <authorList>
            <person name="de Groot N.N."/>
        </authorList>
    </citation>
    <scope>NUCLEOTIDE SEQUENCE [LARGE SCALE GENOMIC DNA]</scope>
    <source>
        <strain evidence="1 2">CGMCC 1.10228</strain>
    </source>
</reference>
<evidence type="ECO:0000313" key="1">
    <source>
        <dbReference type="EMBL" id="SDH47985.1"/>
    </source>
</evidence>
<keyword evidence="1" id="KW-0456">Lyase</keyword>
<keyword evidence="2" id="KW-1185">Reference proteome</keyword>